<keyword evidence="2" id="KW-0812">Transmembrane</keyword>
<keyword evidence="2" id="KW-1133">Transmembrane helix</keyword>
<evidence type="ECO:0000256" key="2">
    <source>
        <dbReference type="SAM" id="Phobius"/>
    </source>
</evidence>
<dbReference type="InterPro" id="IPR040202">
    <property type="entry name" value="Brl1/Brr6"/>
</dbReference>
<dbReference type="PANTHER" id="PTHR28136">
    <property type="entry name" value="NUCLEUS EXPORT PROTEIN BRR6"/>
    <property type="match status" value="1"/>
</dbReference>
<evidence type="ECO:0000259" key="3">
    <source>
        <dbReference type="SMART" id="SM01042"/>
    </source>
</evidence>
<dbReference type="SMART" id="SM01042">
    <property type="entry name" value="Brr6_like_C_C"/>
    <property type="match status" value="1"/>
</dbReference>
<feature type="region of interest" description="Disordered" evidence="1">
    <location>
        <begin position="157"/>
        <end position="176"/>
    </location>
</feature>
<keyword evidence="5" id="KW-1185">Reference proteome</keyword>
<organism evidence="4 5">
    <name type="scientific">Babjeviella inositovora NRRL Y-12698</name>
    <dbReference type="NCBI Taxonomy" id="984486"/>
    <lineage>
        <taxon>Eukaryota</taxon>
        <taxon>Fungi</taxon>
        <taxon>Dikarya</taxon>
        <taxon>Ascomycota</taxon>
        <taxon>Saccharomycotina</taxon>
        <taxon>Pichiomycetes</taxon>
        <taxon>Serinales incertae sedis</taxon>
        <taxon>Babjeviella</taxon>
    </lineage>
</organism>
<dbReference type="RefSeq" id="XP_018987075.1">
    <property type="nucleotide sequence ID" value="XM_019127997.1"/>
</dbReference>
<dbReference type="Proteomes" id="UP000094336">
    <property type="component" value="Unassembled WGS sequence"/>
</dbReference>
<dbReference type="EMBL" id="KV454427">
    <property type="protein sequence ID" value="ODQ81747.1"/>
    <property type="molecule type" value="Genomic_DNA"/>
</dbReference>
<keyword evidence="2" id="KW-0472">Membrane</keyword>
<dbReference type="Pfam" id="PF10104">
    <property type="entry name" value="Brr6_like_C_C"/>
    <property type="match status" value="1"/>
</dbReference>
<feature type="domain" description="Brl1/Brr6" evidence="3">
    <location>
        <begin position="214"/>
        <end position="347"/>
    </location>
</feature>
<dbReference type="OrthoDB" id="5961at2759"/>
<evidence type="ECO:0000313" key="5">
    <source>
        <dbReference type="Proteomes" id="UP000094336"/>
    </source>
</evidence>
<dbReference type="AlphaFoldDB" id="A0A1E3QXI7"/>
<reference evidence="5" key="1">
    <citation type="submission" date="2016-05" db="EMBL/GenBank/DDBJ databases">
        <title>Comparative genomics of biotechnologically important yeasts.</title>
        <authorList>
            <consortium name="DOE Joint Genome Institute"/>
            <person name="Riley R."/>
            <person name="Haridas S."/>
            <person name="Wolfe K.H."/>
            <person name="Lopes M.R."/>
            <person name="Hittinger C.T."/>
            <person name="Goker M."/>
            <person name="Salamov A."/>
            <person name="Wisecaver J."/>
            <person name="Long T.M."/>
            <person name="Aerts A.L."/>
            <person name="Barry K."/>
            <person name="Choi C."/>
            <person name="Clum A."/>
            <person name="Coughlan A.Y."/>
            <person name="Deshpande S."/>
            <person name="Douglass A.P."/>
            <person name="Hanson S.J."/>
            <person name="Klenk H.-P."/>
            <person name="Labutti K."/>
            <person name="Lapidus A."/>
            <person name="Lindquist E."/>
            <person name="Lipzen A."/>
            <person name="Meier-Kolthoff J.P."/>
            <person name="Ohm R.A."/>
            <person name="Otillar R.P."/>
            <person name="Pangilinan J."/>
            <person name="Peng Y."/>
            <person name="Rokas A."/>
            <person name="Rosa C.A."/>
            <person name="Scheuner C."/>
            <person name="Sibirny A.A."/>
            <person name="Slot J.C."/>
            <person name="Stielow J.B."/>
            <person name="Sun H."/>
            <person name="Kurtzman C.P."/>
            <person name="Blackwell M."/>
            <person name="Grigoriev I.V."/>
            <person name="Jeffries T.W."/>
        </authorList>
    </citation>
    <scope>NUCLEOTIDE SEQUENCE [LARGE SCALE GENOMIC DNA]</scope>
    <source>
        <strain evidence="5">NRRL Y-12698</strain>
    </source>
</reference>
<dbReference type="GeneID" id="30145850"/>
<accession>A0A1E3QXI7</accession>
<dbReference type="GO" id="GO:0055088">
    <property type="term" value="P:lipid homeostasis"/>
    <property type="evidence" value="ECO:0007669"/>
    <property type="project" value="InterPro"/>
</dbReference>
<dbReference type="GO" id="GO:0006998">
    <property type="term" value="P:nuclear envelope organization"/>
    <property type="evidence" value="ECO:0007669"/>
    <property type="project" value="InterPro"/>
</dbReference>
<protein>
    <recommendedName>
        <fullName evidence="3">Brl1/Brr6 domain-containing protein</fullName>
    </recommendedName>
</protein>
<name>A0A1E3QXI7_9ASCO</name>
<proteinExistence type="predicted"/>
<evidence type="ECO:0000256" key="1">
    <source>
        <dbReference type="SAM" id="MobiDB-lite"/>
    </source>
</evidence>
<gene>
    <name evidence="4" type="ORF">BABINDRAFT_159990</name>
</gene>
<dbReference type="PANTHER" id="PTHR28136:SF1">
    <property type="entry name" value="NUCLEUS EXPORT PROTEIN BRL1"/>
    <property type="match status" value="1"/>
</dbReference>
<feature type="transmembrane region" description="Helical" evidence="2">
    <location>
        <begin position="324"/>
        <end position="345"/>
    </location>
</feature>
<dbReference type="GO" id="GO:0031965">
    <property type="term" value="C:nuclear membrane"/>
    <property type="evidence" value="ECO:0007669"/>
    <property type="project" value="InterPro"/>
</dbReference>
<dbReference type="InterPro" id="IPR018767">
    <property type="entry name" value="Brl1/Brr6_dom"/>
</dbReference>
<sequence>MERLGYNTNDFEGQLLASLSLGGDDAEMMEVDTSLEMYRNDHDGDLVMDEDYPVAANYQIHQDIDFKALSENSGFMKTLTNAFSTPSQLGVKLATPAEPRSDPVVCIKTSETDSEVFLADNSEAEDSKTTVNQKSRASLESKAMEFTDAATPSLKLRRKPRVQDYDTDSEDDTKRPFDGPVQLQMHHHHYYNAQPSLPSPWESSSPHERVPYILSLYFQLLLNTAAALYGCYILVTVFNSINEDIQGKYQLALQGVRVESELCRRLYHENRCAPETILPGLKKLCEDWEKCMLRDPDHVAVRSSLAAEVLGLMVHSLLEPMGWKTLLLVAVFFAAVVVFNFSLGFMRAKWYYGKEELLISGSPLKSNPVHPTGQSSGQERLAHYIEYH</sequence>
<evidence type="ECO:0000313" key="4">
    <source>
        <dbReference type="EMBL" id="ODQ81747.1"/>
    </source>
</evidence>
<feature type="transmembrane region" description="Helical" evidence="2">
    <location>
        <begin position="216"/>
        <end position="238"/>
    </location>
</feature>